<dbReference type="Gene3D" id="2.70.98.10">
    <property type="match status" value="1"/>
</dbReference>
<dbReference type="PROSITE" id="PS00719">
    <property type="entry name" value="GLYCOSYL_HYDROL_F2_1"/>
    <property type="match status" value="1"/>
</dbReference>
<evidence type="ECO:0000313" key="11">
    <source>
        <dbReference type="Proteomes" id="UP001589643"/>
    </source>
</evidence>
<evidence type="ECO:0000256" key="2">
    <source>
        <dbReference type="ARBA" id="ARBA00007401"/>
    </source>
</evidence>
<dbReference type="Pfam" id="PF02929">
    <property type="entry name" value="Bgal_small_N"/>
    <property type="match status" value="1"/>
</dbReference>
<reference evidence="10 11" key="1">
    <citation type="submission" date="2024-08" db="EMBL/GenBank/DDBJ databases">
        <title>Heavy metals resistant antinobacteria isolated from wastewater.</title>
        <authorList>
            <person name="Roman Ponce B."/>
            <person name="Blanco Mercado M.A."/>
            <person name="Avila Aldana I.N."/>
            <person name="Morales Arrieta S."/>
        </authorList>
    </citation>
    <scope>NUCLEOTIDE SEQUENCE [LARGE SCALE GENOMIC DNA]</scope>
    <source>
        <strain evidence="11">sma-1</strain>
    </source>
</reference>
<evidence type="ECO:0000259" key="9">
    <source>
        <dbReference type="SMART" id="SM01038"/>
    </source>
</evidence>
<feature type="domain" description="Beta galactosidase small chain/" evidence="9">
    <location>
        <begin position="713"/>
        <end position="981"/>
    </location>
</feature>
<dbReference type="InterPro" id="IPR014718">
    <property type="entry name" value="GH-type_carb-bd"/>
</dbReference>
<dbReference type="InterPro" id="IPR036156">
    <property type="entry name" value="Beta-gal/glucu_dom_sf"/>
</dbReference>
<dbReference type="Gene3D" id="3.20.20.80">
    <property type="entry name" value="Glycosidases"/>
    <property type="match status" value="1"/>
</dbReference>
<dbReference type="InterPro" id="IPR011013">
    <property type="entry name" value="Gal_mutarotase_sf_dom"/>
</dbReference>
<evidence type="ECO:0000256" key="8">
    <source>
        <dbReference type="RuleBase" id="RU361154"/>
    </source>
</evidence>
<comment type="catalytic activity">
    <reaction evidence="1 8">
        <text>Hydrolysis of terminal non-reducing beta-D-galactose residues in beta-D-galactosides.</text>
        <dbReference type="EC" id="3.2.1.23"/>
    </reaction>
</comment>
<dbReference type="SUPFAM" id="SSF49303">
    <property type="entry name" value="beta-Galactosidase/glucuronidase domain"/>
    <property type="match status" value="2"/>
</dbReference>
<dbReference type="Pfam" id="PF00703">
    <property type="entry name" value="Glyco_hydro_2"/>
    <property type="match status" value="1"/>
</dbReference>
<keyword evidence="5 8" id="KW-0378">Hydrolase</keyword>
<dbReference type="InterPro" id="IPR006101">
    <property type="entry name" value="Glyco_hydro_2"/>
</dbReference>
<dbReference type="PRINTS" id="PR00132">
    <property type="entry name" value="GLHYDRLASE2"/>
</dbReference>
<dbReference type="InterPro" id="IPR004199">
    <property type="entry name" value="B-gal_small/dom_5"/>
</dbReference>
<evidence type="ECO:0000256" key="5">
    <source>
        <dbReference type="ARBA" id="ARBA00022801"/>
    </source>
</evidence>
<comment type="similarity">
    <text evidence="2 8">Belongs to the glycosyl hydrolase 2 family.</text>
</comment>
<dbReference type="EC" id="3.2.1.23" evidence="3 8"/>
<dbReference type="InterPro" id="IPR013783">
    <property type="entry name" value="Ig-like_fold"/>
</dbReference>
<sequence length="983" mass="108167">MSAAIFDVARIGPGEGSEPPRSRLRSDAPAQTLDGTWQFRLSASVLDIPDDTWLDGVAGNWAELGVPGHWNLNGFGLPAYSNVQFPFPIDPPHPPDRNPIGDYRRTFELDPALETVAAVADSRILLRFDGVESAADVFLNGARLGSTRGSRLTHEFDVTDLVRPSGNVIGVRVAKFSDATYLENQDMWWLPGIFRSVALLARPAGGIDDAFVTADYDPTTGRGELAVRVATDGEVRVRIDELGIDMVVRGTGPGIVDTTLAPALIDAGEVSPWSAETPRLYEAVLSTAAERVSLRVGFRRVASAGGILTVNGRPVTLRGVNRHEHDPEHGRVHSEALARRDIELMKQHNINAVRTSHYPPHPDFLDLADEYGLYLIDECDLETHEYEYVEWRGNPSTDPTWREAFLDRIRRTVTRDRNHAAVILWSLGNESGAGSNITAMADWVRGHDPSRLIHYEGDWSSRDVDVYSRMYPSHEEVRRIGEEALHPVAFDATADEARRRGLPFILCEFGHAMGNSPGGTKEYWELVERYPRIAGAFVWEWVEHGIAVRDETGRRLIRYGGDFGESVHDHNFVIDGLVSADRELRPGLVDYAAIIAPVVFEIAADRREAAVINRYDHIDLSHLRVQWRRERDGVVVAEGELEVAAAARERSVVALPSEARDDRRAPEVADVLTLEAALRGETSWAAPGHVVARGQHVRTGAPVREDGTAPAAELFDLRARPFVLGTARVIDPPRLGIWRAPTDNDRAAGWDEPDLPPYAERWATARMDRMLTRLRGRERDDVALTAWTRDGTPSYDAAIDAVWSWRAVEDGLLLHLDIEPHGPWEVDWARLGIDLTLEGAPVGLDFAGYGPGPSYPDTDSGVHFGWHRVGASDLVTPHVRPQESGSRRGVRDATIRTETGAVRVRVLRGGSTDAGVAVTVSPWDRRTLADTTHASLLPAPTATHLSIDIAQSGVGTATCGPGVLPRYRVPAFAASVRLLFSPA</sequence>
<dbReference type="EMBL" id="JBHLHV010000001">
    <property type="protein sequence ID" value="MFB8892163.1"/>
    <property type="molecule type" value="Genomic_DNA"/>
</dbReference>
<dbReference type="GO" id="GO:0016787">
    <property type="term" value="F:hydrolase activity"/>
    <property type="evidence" value="ECO:0007669"/>
    <property type="project" value="UniProtKB-KW"/>
</dbReference>
<dbReference type="SUPFAM" id="SSF49785">
    <property type="entry name" value="Galactose-binding domain-like"/>
    <property type="match status" value="1"/>
</dbReference>
<dbReference type="Proteomes" id="UP001589643">
    <property type="component" value="Unassembled WGS sequence"/>
</dbReference>
<evidence type="ECO:0000256" key="7">
    <source>
        <dbReference type="ARBA" id="ARBA00032230"/>
    </source>
</evidence>
<keyword evidence="11" id="KW-1185">Reference proteome</keyword>
<dbReference type="SUPFAM" id="SSF51445">
    <property type="entry name" value="(Trans)glycosidases"/>
    <property type="match status" value="1"/>
</dbReference>
<evidence type="ECO:0000256" key="4">
    <source>
        <dbReference type="ARBA" id="ARBA00013303"/>
    </source>
</evidence>
<dbReference type="Pfam" id="PF02836">
    <property type="entry name" value="Glyco_hydro_2_C"/>
    <property type="match status" value="1"/>
</dbReference>
<organism evidence="10 11">
    <name type="scientific">Microbacterium plantarum</name>
    <dbReference type="NCBI Taxonomy" id="1816425"/>
    <lineage>
        <taxon>Bacteria</taxon>
        <taxon>Bacillati</taxon>
        <taxon>Actinomycetota</taxon>
        <taxon>Actinomycetes</taxon>
        <taxon>Micrococcales</taxon>
        <taxon>Microbacteriaceae</taxon>
        <taxon>Microbacterium</taxon>
    </lineage>
</organism>
<gene>
    <name evidence="10" type="ORF">AB7P39_04805</name>
</gene>
<dbReference type="SMART" id="SM01038">
    <property type="entry name" value="Bgal_small_N"/>
    <property type="match status" value="1"/>
</dbReference>
<evidence type="ECO:0000256" key="6">
    <source>
        <dbReference type="ARBA" id="ARBA00023295"/>
    </source>
</evidence>
<dbReference type="InterPro" id="IPR023230">
    <property type="entry name" value="Glyco_hydro_2_CS"/>
</dbReference>
<evidence type="ECO:0000256" key="3">
    <source>
        <dbReference type="ARBA" id="ARBA00012756"/>
    </source>
</evidence>
<dbReference type="SUPFAM" id="SSF74650">
    <property type="entry name" value="Galactose mutarotase-like"/>
    <property type="match status" value="1"/>
</dbReference>
<accession>A0ABV5EQB5</accession>
<dbReference type="InterPro" id="IPR023232">
    <property type="entry name" value="Glyco_hydro_2_AS"/>
</dbReference>
<dbReference type="Gene3D" id="2.60.120.260">
    <property type="entry name" value="Galactose-binding domain-like"/>
    <property type="match status" value="1"/>
</dbReference>
<dbReference type="InterPro" id="IPR006103">
    <property type="entry name" value="Glyco_hydro_2_cat"/>
</dbReference>
<protein>
    <recommendedName>
        <fullName evidence="4 8">Beta-galactosidase</fullName>
        <ecNumber evidence="3 8">3.2.1.23</ecNumber>
    </recommendedName>
    <alternativeName>
        <fullName evidence="7 8">Lactase</fullName>
    </alternativeName>
</protein>
<dbReference type="PANTHER" id="PTHR46323">
    <property type="entry name" value="BETA-GALACTOSIDASE"/>
    <property type="match status" value="1"/>
</dbReference>
<comment type="caution">
    <text evidence="10">The sequence shown here is derived from an EMBL/GenBank/DDBJ whole genome shotgun (WGS) entry which is preliminary data.</text>
</comment>
<dbReference type="RefSeq" id="WP_378717284.1">
    <property type="nucleotide sequence ID" value="NZ_JBHLHV010000001.1"/>
</dbReference>
<dbReference type="InterPro" id="IPR008979">
    <property type="entry name" value="Galactose-bd-like_sf"/>
</dbReference>
<keyword evidence="6 8" id="KW-0326">Glycosidase</keyword>
<dbReference type="Pfam" id="PF16353">
    <property type="entry name" value="LacZ_4"/>
    <property type="match status" value="1"/>
</dbReference>
<dbReference type="InterPro" id="IPR017853">
    <property type="entry name" value="GH"/>
</dbReference>
<dbReference type="InterPro" id="IPR006104">
    <property type="entry name" value="Glyco_hydro_2_N"/>
</dbReference>
<dbReference type="PANTHER" id="PTHR46323:SF2">
    <property type="entry name" value="BETA-GALACTOSIDASE"/>
    <property type="match status" value="1"/>
</dbReference>
<evidence type="ECO:0000313" key="10">
    <source>
        <dbReference type="EMBL" id="MFB8892163.1"/>
    </source>
</evidence>
<dbReference type="Pfam" id="PF02837">
    <property type="entry name" value="Glyco_hydro_2_N"/>
    <property type="match status" value="1"/>
</dbReference>
<evidence type="ECO:0000256" key="1">
    <source>
        <dbReference type="ARBA" id="ARBA00001412"/>
    </source>
</evidence>
<proteinExistence type="inferred from homology"/>
<dbReference type="InterPro" id="IPR032312">
    <property type="entry name" value="LacZ_4"/>
</dbReference>
<name>A0ABV5EQB5_9MICO</name>
<dbReference type="Gene3D" id="2.60.40.10">
    <property type="entry name" value="Immunoglobulins"/>
    <property type="match status" value="2"/>
</dbReference>
<dbReference type="InterPro" id="IPR006102">
    <property type="entry name" value="Ig-like_GH2"/>
</dbReference>
<dbReference type="PROSITE" id="PS00608">
    <property type="entry name" value="GLYCOSYL_HYDROL_F2_2"/>
    <property type="match status" value="1"/>
</dbReference>
<dbReference type="InterPro" id="IPR050347">
    <property type="entry name" value="Bact_Beta-galactosidase"/>
</dbReference>